<dbReference type="GO" id="GO:0008017">
    <property type="term" value="F:microtubule binding"/>
    <property type="evidence" value="ECO:0007669"/>
    <property type="project" value="InterPro"/>
</dbReference>
<evidence type="ECO:0000256" key="2">
    <source>
        <dbReference type="ARBA" id="ARBA00022840"/>
    </source>
</evidence>
<feature type="domain" description="Kinesin motor" evidence="8">
    <location>
        <begin position="1"/>
        <end position="118"/>
    </location>
</feature>
<dbReference type="VEuPathDB" id="TriTrypDB:ADEAN_000270700"/>
<keyword evidence="10" id="KW-1185">Reference proteome</keyword>
<evidence type="ECO:0000313" key="9">
    <source>
        <dbReference type="EMBL" id="CAD2215252.1"/>
    </source>
</evidence>
<keyword evidence="6" id="KW-0493">Microtubule</keyword>
<dbReference type="SMART" id="SM00129">
    <property type="entry name" value="KISc"/>
    <property type="match status" value="1"/>
</dbReference>
<dbReference type="GO" id="GO:0005874">
    <property type="term" value="C:microtubule"/>
    <property type="evidence" value="ECO:0007669"/>
    <property type="project" value="UniProtKB-KW"/>
</dbReference>
<name>A0A7G2CB43_9TRYP</name>
<keyword evidence="1 6" id="KW-0547">Nucleotide-binding</keyword>
<keyword evidence="3" id="KW-0175">Coiled coil</keyword>
<reference evidence="9 10" key="1">
    <citation type="submission" date="2020-08" db="EMBL/GenBank/DDBJ databases">
        <authorList>
            <person name="Newling K."/>
            <person name="Davey J."/>
            <person name="Forrester S."/>
        </authorList>
    </citation>
    <scope>NUCLEOTIDE SEQUENCE [LARGE SCALE GENOMIC DNA]</scope>
    <source>
        <strain evidence="10">Crithidia deanei Carvalho (ATCC PRA-265)</strain>
    </source>
</reference>
<dbReference type="PANTHER" id="PTHR47968">
    <property type="entry name" value="CENTROMERE PROTEIN E"/>
    <property type="match status" value="1"/>
</dbReference>
<accession>A0A7G2CB43</accession>
<feature type="region of interest" description="Disordered" evidence="7">
    <location>
        <begin position="150"/>
        <end position="169"/>
    </location>
</feature>
<dbReference type="InterPro" id="IPR019821">
    <property type="entry name" value="Kinesin_motor_CS"/>
</dbReference>
<keyword evidence="2 6" id="KW-0067">ATP-binding</keyword>
<dbReference type="PROSITE" id="PS00411">
    <property type="entry name" value="KINESIN_MOTOR_1"/>
    <property type="match status" value="1"/>
</dbReference>
<evidence type="ECO:0000256" key="7">
    <source>
        <dbReference type="SAM" id="MobiDB-lite"/>
    </source>
</evidence>
<gene>
    <name evidence="9" type="ORF">ADEAN_000270700</name>
</gene>
<dbReference type="InterPro" id="IPR001752">
    <property type="entry name" value="Kinesin_motor_dom"/>
</dbReference>
<dbReference type="Pfam" id="PF00225">
    <property type="entry name" value="Kinesin"/>
    <property type="match status" value="1"/>
</dbReference>
<evidence type="ECO:0000313" key="10">
    <source>
        <dbReference type="Proteomes" id="UP000515908"/>
    </source>
</evidence>
<protein>
    <recommendedName>
        <fullName evidence="6">Kinesin-like protein</fullName>
    </recommendedName>
</protein>
<evidence type="ECO:0000256" key="1">
    <source>
        <dbReference type="ARBA" id="ARBA00022741"/>
    </source>
</evidence>
<comment type="caution">
    <text evidence="5">Lacks conserved residue(s) required for the propagation of feature annotation.</text>
</comment>
<evidence type="ECO:0000259" key="8">
    <source>
        <dbReference type="PROSITE" id="PS50067"/>
    </source>
</evidence>
<evidence type="ECO:0000256" key="6">
    <source>
        <dbReference type="RuleBase" id="RU000394"/>
    </source>
</evidence>
<organism evidence="9 10">
    <name type="scientific">Angomonas deanei</name>
    <dbReference type="NCBI Taxonomy" id="59799"/>
    <lineage>
        <taxon>Eukaryota</taxon>
        <taxon>Discoba</taxon>
        <taxon>Euglenozoa</taxon>
        <taxon>Kinetoplastea</taxon>
        <taxon>Metakinetoplastina</taxon>
        <taxon>Trypanosomatida</taxon>
        <taxon>Trypanosomatidae</taxon>
        <taxon>Strigomonadinae</taxon>
        <taxon>Angomonas</taxon>
    </lineage>
</organism>
<dbReference type="Proteomes" id="UP000515908">
    <property type="component" value="Chromosome 04"/>
</dbReference>
<dbReference type="PANTHER" id="PTHR47968:SF75">
    <property type="entry name" value="CENTROMERE-ASSOCIATED PROTEIN E"/>
    <property type="match status" value="1"/>
</dbReference>
<sequence>MNLTVKSVNQEKHESKMGKLFLVDLAGSEKVGKTNASGMRLEEAKLINKSLTTLGLVINSLTDNSPHVPYRDSVLTKILKDSLGGNSKTSLVICCSPSMYNAAETLSTLRFGARAKNIRNAAVVNKELTVAELTNLLSLAKAEIQRLEKKIQEGSGESPSTRRRPDNPGQVDALLAARAEEKVRVDALKSEVGQLQDDLNAVNEINAALTEQREEQRVSINLLTEEILIWEDEYNRMKQCVHSRDMGMEELKSIKARQAQEIQLLISQMEEYITPLEVARASAEEIMARGMNMAGITPQRRRTIMALEQCATGPLFPSRSRSGVMTQGDQSLLQETVNRAPS</sequence>
<comment type="similarity">
    <text evidence="5 6">Belongs to the TRAFAC class myosin-kinesin ATPase superfamily. Kinesin family.</text>
</comment>
<dbReference type="InterPro" id="IPR027417">
    <property type="entry name" value="P-loop_NTPase"/>
</dbReference>
<feature type="compositionally biased region" description="Polar residues" evidence="7">
    <location>
        <begin position="319"/>
        <end position="342"/>
    </location>
</feature>
<dbReference type="EMBL" id="LR877148">
    <property type="protein sequence ID" value="CAD2215252.1"/>
    <property type="molecule type" value="Genomic_DNA"/>
</dbReference>
<evidence type="ECO:0000256" key="3">
    <source>
        <dbReference type="ARBA" id="ARBA00023054"/>
    </source>
</evidence>
<dbReference type="GO" id="GO:0005524">
    <property type="term" value="F:ATP binding"/>
    <property type="evidence" value="ECO:0007669"/>
    <property type="project" value="UniProtKB-KW"/>
</dbReference>
<evidence type="ECO:0000256" key="4">
    <source>
        <dbReference type="ARBA" id="ARBA00023175"/>
    </source>
</evidence>
<dbReference type="Gene3D" id="3.40.850.10">
    <property type="entry name" value="Kinesin motor domain"/>
    <property type="match status" value="1"/>
</dbReference>
<dbReference type="InterPro" id="IPR027640">
    <property type="entry name" value="Kinesin-like_fam"/>
</dbReference>
<dbReference type="AlphaFoldDB" id="A0A7G2CB43"/>
<keyword evidence="4 6" id="KW-0505">Motor protein</keyword>
<feature type="region of interest" description="Disordered" evidence="7">
    <location>
        <begin position="317"/>
        <end position="342"/>
    </location>
</feature>
<dbReference type="InterPro" id="IPR036961">
    <property type="entry name" value="Kinesin_motor_dom_sf"/>
</dbReference>
<proteinExistence type="inferred from homology"/>
<dbReference type="GO" id="GO:0007018">
    <property type="term" value="P:microtubule-based movement"/>
    <property type="evidence" value="ECO:0007669"/>
    <property type="project" value="InterPro"/>
</dbReference>
<evidence type="ECO:0000256" key="5">
    <source>
        <dbReference type="PROSITE-ProRule" id="PRU00283"/>
    </source>
</evidence>
<dbReference type="PROSITE" id="PS50067">
    <property type="entry name" value="KINESIN_MOTOR_2"/>
    <property type="match status" value="1"/>
</dbReference>
<dbReference type="SUPFAM" id="SSF52540">
    <property type="entry name" value="P-loop containing nucleoside triphosphate hydrolases"/>
    <property type="match status" value="1"/>
</dbReference>
<dbReference type="PRINTS" id="PR00380">
    <property type="entry name" value="KINESINHEAVY"/>
</dbReference>
<dbReference type="GO" id="GO:0003777">
    <property type="term" value="F:microtubule motor activity"/>
    <property type="evidence" value="ECO:0007669"/>
    <property type="project" value="InterPro"/>
</dbReference>